<feature type="domain" description="Acetyl xylan esterase" evidence="3">
    <location>
        <begin position="1"/>
        <end position="319"/>
    </location>
</feature>
<sequence>MPFPDLVHPAIDAYESAVAMPADFAEFWATTIAEARALGGAVAMVPAETTLRLVEVFDVTFPGFGGHPVKGWLALPRARAGRLPLVAQYVGYGGGRGFPHEQLHWAASGFAYFRMDTRGQGSGWSTGATPDPVGSTGQVPGVMTKGILDRNDYYYRRLFTDGVRAIDALADLDFIDPARIAVCGGSQGGGISLAVAGIDSRVKAVMPDVPFLCDFPRAVRVAGRDPYLEIVRFLAQHRDKAARVFETLRYFDGVNFARQSKAAGLFSVALMDDVCPPSTIYGAYKAFAGADKTLIEYEFNNHEGGGPFQEREQMAWLTRRFATPEGANGA</sequence>
<gene>
    <name evidence="4" type="ORF">A3840_10425</name>
</gene>
<feature type="active site" description="Charge relay system" evidence="1">
    <location>
        <position position="272"/>
    </location>
</feature>
<evidence type="ECO:0000259" key="3">
    <source>
        <dbReference type="Pfam" id="PF05448"/>
    </source>
</evidence>
<dbReference type="PANTHER" id="PTHR40111">
    <property type="entry name" value="CEPHALOSPORIN-C DEACETYLASE"/>
    <property type="match status" value="1"/>
</dbReference>
<organism evidence="4 5">
    <name type="scientific">Devosia elaeis</name>
    <dbReference type="NCBI Taxonomy" id="1770058"/>
    <lineage>
        <taxon>Bacteria</taxon>
        <taxon>Pseudomonadati</taxon>
        <taxon>Pseudomonadota</taxon>
        <taxon>Alphaproteobacteria</taxon>
        <taxon>Hyphomicrobiales</taxon>
        <taxon>Devosiaceae</taxon>
        <taxon>Devosia</taxon>
    </lineage>
</organism>
<dbReference type="AlphaFoldDB" id="A0A178HX71"/>
<dbReference type="EMBL" id="LVVY01000086">
    <property type="protein sequence ID" value="OAM77050.1"/>
    <property type="molecule type" value="Genomic_DNA"/>
</dbReference>
<evidence type="ECO:0000313" key="5">
    <source>
        <dbReference type="Proteomes" id="UP000078389"/>
    </source>
</evidence>
<dbReference type="GO" id="GO:0052689">
    <property type="term" value="F:carboxylic ester hydrolase activity"/>
    <property type="evidence" value="ECO:0007669"/>
    <property type="project" value="TreeGrafter"/>
</dbReference>
<feature type="active site" description="Charge relay system" evidence="1">
    <location>
        <position position="302"/>
    </location>
</feature>
<evidence type="ECO:0000313" key="4">
    <source>
        <dbReference type="EMBL" id="OAM77050.1"/>
    </source>
</evidence>
<dbReference type="STRING" id="1770058.A3840_10425"/>
<keyword evidence="5" id="KW-1185">Reference proteome</keyword>
<dbReference type="GO" id="GO:0005976">
    <property type="term" value="P:polysaccharide metabolic process"/>
    <property type="evidence" value="ECO:0007669"/>
    <property type="project" value="TreeGrafter"/>
</dbReference>
<dbReference type="InterPro" id="IPR039069">
    <property type="entry name" value="CE7"/>
</dbReference>
<evidence type="ECO:0000256" key="1">
    <source>
        <dbReference type="PIRSR" id="PIRSR639069-1"/>
    </source>
</evidence>
<dbReference type="Pfam" id="PF05448">
    <property type="entry name" value="AXE1"/>
    <property type="match status" value="1"/>
</dbReference>
<dbReference type="RefSeq" id="WP_067455943.1">
    <property type="nucleotide sequence ID" value="NZ_LVVY01000086.1"/>
</dbReference>
<name>A0A178HX71_9HYPH</name>
<dbReference type="Gene3D" id="3.40.50.1820">
    <property type="entry name" value="alpha/beta hydrolase"/>
    <property type="match status" value="1"/>
</dbReference>
<comment type="caution">
    <text evidence="4">The sequence shown here is derived from an EMBL/GenBank/DDBJ whole genome shotgun (WGS) entry which is preliminary data.</text>
</comment>
<dbReference type="OrthoDB" id="9770528at2"/>
<accession>A0A178HX71</accession>
<proteinExistence type="predicted"/>
<reference evidence="4 5" key="1">
    <citation type="submission" date="2016-03" db="EMBL/GenBank/DDBJ databases">
        <title>Genome sequencing of Devosia sp. S37.</title>
        <authorList>
            <person name="Mohd Nor M."/>
        </authorList>
    </citation>
    <scope>NUCLEOTIDE SEQUENCE [LARGE SCALE GENOMIC DNA]</scope>
    <source>
        <strain evidence="4 5">S37</strain>
    </source>
</reference>
<feature type="binding site" evidence="2">
    <location>
        <position position="92"/>
    </location>
    <ligand>
        <name>substrate</name>
    </ligand>
</feature>
<dbReference type="SUPFAM" id="SSF53474">
    <property type="entry name" value="alpha/beta-Hydrolases"/>
    <property type="match status" value="1"/>
</dbReference>
<feature type="active site" description="Nucleophile" evidence="1">
    <location>
        <position position="186"/>
    </location>
</feature>
<dbReference type="Proteomes" id="UP000078389">
    <property type="component" value="Unassembled WGS sequence"/>
</dbReference>
<dbReference type="InterPro" id="IPR029058">
    <property type="entry name" value="AB_hydrolase_fold"/>
</dbReference>
<evidence type="ECO:0000256" key="2">
    <source>
        <dbReference type="PIRSR" id="PIRSR639069-2"/>
    </source>
</evidence>
<protein>
    <submittedName>
        <fullName evidence="4">Acetylxylan esterase</fullName>
    </submittedName>
</protein>
<dbReference type="InterPro" id="IPR008391">
    <property type="entry name" value="AXE1_dom"/>
</dbReference>
<dbReference type="PANTHER" id="PTHR40111:SF1">
    <property type="entry name" value="CEPHALOSPORIN-C DEACETYLASE"/>
    <property type="match status" value="1"/>
</dbReference>